<evidence type="ECO:0000256" key="3">
    <source>
        <dbReference type="ARBA" id="ARBA00022475"/>
    </source>
</evidence>
<dbReference type="InterPro" id="IPR055348">
    <property type="entry name" value="DctQ"/>
</dbReference>
<feature type="transmembrane region" description="Helical" evidence="9">
    <location>
        <begin position="146"/>
        <end position="165"/>
    </location>
</feature>
<keyword evidence="7 9" id="KW-0472">Membrane</keyword>
<evidence type="ECO:0000259" key="10">
    <source>
        <dbReference type="Pfam" id="PF04290"/>
    </source>
</evidence>
<accession>A0A4Z0WE52</accession>
<dbReference type="InterPro" id="IPR007387">
    <property type="entry name" value="TRAP_DctQ"/>
</dbReference>
<sequence>MKTGKDTHTGGFLGALGTIIQSLRTGFQRLEDTALVMVLLGMLGLAVYQIVLRNFFGYSLSWIDPLNRVGVLWIALLGAMVGTRLDNHIKIDLASQLLPVWLGRWIKRLVALVAALALALLSWHTWRLVEDERAWGMASVAGIPVWQLQLIMPIAFGIMALRYAWMVFFPVLTPTALPTEDLAREIGPGADRNTAAPRDKDAAS</sequence>
<keyword evidence="12" id="KW-1185">Reference proteome</keyword>
<feature type="transmembrane region" description="Helical" evidence="9">
    <location>
        <begin position="34"/>
        <end position="56"/>
    </location>
</feature>
<dbReference type="OrthoDB" id="5567560at2"/>
<dbReference type="GO" id="GO:0015740">
    <property type="term" value="P:C4-dicarboxylate transport"/>
    <property type="evidence" value="ECO:0007669"/>
    <property type="project" value="TreeGrafter"/>
</dbReference>
<dbReference type="PANTHER" id="PTHR35011">
    <property type="entry name" value="2,3-DIKETO-L-GULONATE TRAP TRANSPORTER SMALL PERMEASE PROTEIN YIAM"/>
    <property type="match status" value="1"/>
</dbReference>
<feature type="domain" description="Tripartite ATP-independent periplasmic transporters DctQ component" evidence="10">
    <location>
        <begin position="42"/>
        <end position="165"/>
    </location>
</feature>
<keyword evidence="2 9" id="KW-0813">Transport</keyword>
<evidence type="ECO:0000256" key="6">
    <source>
        <dbReference type="ARBA" id="ARBA00022989"/>
    </source>
</evidence>
<evidence type="ECO:0000256" key="5">
    <source>
        <dbReference type="ARBA" id="ARBA00022692"/>
    </source>
</evidence>
<protein>
    <recommendedName>
        <fullName evidence="9">TRAP transporter small permease protein</fullName>
    </recommendedName>
</protein>
<evidence type="ECO:0000256" key="4">
    <source>
        <dbReference type="ARBA" id="ARBA00022519"/>
    </source>
</evidence>
<feature type="transmembrane region" description="Helical" evidence="9">
    <location>
        <begin position="68"/>
        <end position="85"/>
    </location>
</feature>
<gene>
    <name evidence="11" type="ORF">E4656_02440</name>
</gene>
<comment type="subcellular location">
    <subcellularLocation>
        <location evidence="1 9">Cell inner membrane</location>
        <topology evidence="1 9">Multi-pass membrane protein</topology>
    </subcellularLocation>
</comment>
<comment type="similarity">
    <text evidence="8 9">Belongs to the TRAP transporter small permease family.</text>
</comment>
<dbReference type="RefSeq" id="WP_135480856.1">
    <property type="nucleotide sequence ID" value="NZ_SRMF01000001.1"/>
</dbReference>
<evidence type="ECO:0000313" key="11">
    <source>
        <dbReference type="EMBL" id="TGG95300.1"/>
    </source>
</evidence>
<evidence type="ECO:0000256" key="1">
    <source>
        <dbReference type="ARBA" id="ARBA00004429"/>
    </source>
</evidence>
<feature type="transmembrane region" description="Helical" evidence="9">
    <location>
        <begin position="105"/>
        <end position="126"/>
    </location>
</feature>
<dbReference type="PANTHER" id="PTHR35011:SF2">
    <property type="entry name" value="2,3-DIKETO-L-GULONATE TRAP TRANSPORTER SMALL PERMEASE PROTEIN YIAM"/>
    <property type="match status" value="1"/>
</dbReference>
<comment type="subunit">
    <text evidence="9">The complex comprises the extracytoplasmic solute receptor protein and the two transmembrane proteins.</text>
</comment>
<keyword evidence="6 9" id="KW-1133">Transmembrane helix</keyword>
<keyword evidence="3" id="KW-1003">Cell membrane</keyword>
<dbReference type="Proteomes" id="UP000297475">
    <property type="component" value="Unassembled WGS sequence"/>
</dbReference>
<keyword evidence="5 9" id="KW-0812">Transmembrane</keyword>
<dbReference type="GO" id="GO:0005886">
    <property type="term" value="C:plasma membrane"/>
    <property type="evidence" value="ECO:0007669"/>
    <property type="project" value="UniProtKB-SubCell"/>
</dbReference>
<dbReference type="AlphaFoldDB" id="A0A4Z0WE52"/>
<evidence type="ECO:0000256" key="2">
    <source>
        <dbReference type="ARBA" id="ARBA00022448"/>
    </source>
</evidence>
<evidence type="ECO:0000256" key="7">
    <source>
        <dbReference type="ARBA" id="ARBA00023136"/>
    </source>
</evidence>
<dbReference type="EMBL" id="SRMF01000001">
    <property type="protein sequence ID" value="TGG95300.1"/>
    <property type="molecule type" value="Genomic_DNA"/>
</dbReference>
<proteinExistence type="inferred from homology"/>
<name>A0A4Z0WE52_9GAMM</name>
<evidence type="ECO:0000256" key="9">
    <source>
        <dbReference type="RuleBase" id="RU369079"/>
    </source>
</evidence>
<evidence type="ECO:0000313" key="12">
    <source>
        <dbReference type="Proteomes" id="UP000297475"/>
    </source>
</evidence>
<dbReference type="Pfam" id="PF04290">
    <property type="entry name" value="DctQ"/>
    <property type="match status" value="1"/>
</dbReference>
<comment type="function">
    <text evidence="9">Part of the tripartite ATP-independent periplasmic (TRAP) transport system.</text>
</comment>
<comment type="caution">
    <text evidence="11">The sequence shown here is derived from an EMBL/GenBank/DDBJ whole genome shotgun (WGS) entry which is preliminary data.</text>
</comment>
<dbReference type="GO" id="GO:0022857">
    <property type="term" value="F:transmembrane transporter activity"/>
    <property type="evidence" value="ECO:0007669"/>
    <property type="project" value="UniProtKB-UniRule"/>
</dbReference>
<organism evidence="11 12">
    <name type="scientific">Natronospirillum operosum</name>
    <dbReference type="NCBI Taxonomy" id="2759953"/>
    <lineage>
        <taxon>Bacteria</taxon>
        <taxon>Pseudomonadati</taxon>
        <taxon>Pseudomonadota</taxon>
        <taxon>Gammaproteobacteria</taxon>
        <taxon>Oceanospirillales</taxon>
        <taxon>Natronospirillaceae</taxon>
        <taxon>Natronospirillum</taxon>
    </lineage>
</organism>
<evidence type="ECO:0000256" key="8">
    <source>
        <dbReference type="ARBA" id="ARBA00038436"/>
    </source>
</evidence>
<reference evidence="11 12" key="1">
    <citation type="submission" date="2019-04" db="EMBL/GenBank/DDBJ databases">
        <title>Natronospirillum operosus gen. nov., sp. nov., a haloalkaliphilic satellite isolated from decaying biomass of laboratory culture of cyanobacterium Geitlerinema sp. and proposal of Natronospirillaceae fam. nov. and Saccharospirillaceae fam. nov.</title>
        <authorList>
            <person name="Kevbrin V."/>
            <person name="Boltyanskaya Y."/>
            <person name="Koziaeva V."/>
            <person name="Grouzdev D.S."/>
            <person name="Park M."/>
            <person name="Cho J."/>
        </authorList>
    </citation>
    <scope>NUCLEOTIDE SEQUENCE [LARGE SCALE GENOMIC DNA]</scope>
    <source>
        <strain evidence="11 12">G-116</strain>
    </source>
</reference>
<keyword evidence="4 9" id="KW-0997">Cell inner membrane</keyword>